<evidence type="ECO:0000313" key="2">
    <source>
        <dbReference type="EMBL" id="GIH20701.1"/>
    </source>
</evidence>
<comment type="caution">
    <text evidence="2">The sequence shown here is derived from an EMBL/GenBank/DDBJ whole genome shotgun (WGS) entry which is preliminary data.</text>
</comment>
<sequence>MDTPRLTPRLSAAIEDRTSGATEVTRQVILGLLELAERGDRIDATADLMFDRLPWYGSMWHVVRAAHAAQPHEALHQLLECLDTDVDKTVAAAVSLLMDRATPVHAAPSSALVKAVMRNLDAAGYAGQGYDVGGSTGVAGADALGPTTVLNIAGTLDLARTRPTILVTTSLKLVTELQFQKLGGHRFERIPLAMFSAVVLDGEVLTPSEAGERAAGAGELGWWHAHHGHNGEADHNQSAQQR</sequence>
<evidence type="ECO:0000256" key="1">
    <source>
        <dbReference type="SAM" id="MobiDB-lite"/>
    </source>
</evidence>
<reference evidence="2" key="1">
    <citation type="submission" date="2021-01" db="EMBL/GenBank/DDBJ databases">
        <title>Whole genome shotgun sequence of Rugosimonospora africana NBRC 104875.</title>
        <authorList>
            <person name="Komaki H."/>
            <person name="Tamura T."/>
        </authorList>
    </citation>
    <scope>NUCLEOTIDE SEQUENCE</scope>
    <source>
        <strain evidence="2">NBRC 104875</strain>
    </source>
</reference>
<accession>A0A8J3R1V3</accession>
<gene>
    <name evidence="2" type="ORF">Raf01_88730</name>
</gene>
<keyword evidence="3" id="KW-1185">Reference proteome</keyword>
<dbReference type="EMBL" id="BONZ01000103">
    <property type="protein sequence ID" value="GIH20701.1"/>
    <property type="molecule type" value="Genomic_DNA"/>
</dbReference>
<proteinExistence type="predicted"/>
<evidence type="ECO:0000313" key="3">
    <source>
        <dbReference type="Proteomes" id="UP000642748"/>
    </source>
</evidence>
<name>A0A8J3R1V3_9ACTN</name>
<feature type="region of interest" description="Disordered" evidence="1">
    <location>
        <begin position="223"/>
        <end position="242"/>
    </location>
</feature>
<protein>
    <submittedName>
        <fullName evidence="2">Uncharacterized protein</fullName>
    </submittedName>
</protein>
<dbReference type="AlphaFoldDB" id="A0A8J3R1V3"/>
<organism evidence="2 3">
    <name type="scientific">Rugosimonospora africana</name>
    <dbReference type="NCBI Taxonomy" id="556532"/>
    <lineage>
        <taxon>Bacteria</taxon>
        <taxon>Bacillati</taxon>
        <taxon>Actinomycetota</taxon>
        <taxon>Actinomycetes</taxon>
        <taxon>Micromonosporales</taxon>
        <taxon>Micromonosporaceae</taxon>
        <taxon>Rugosimonospora</taxon>
    </lineage>
</organism>
<dbReference type="Proteomes" id="UP000642748">
    <property type="component" value="Unassembled WGS sequence"/>
</dbReference>